<dbReference type="Proteomes" id="UP001157418">
    <property type="component" value="Unassembled WGS sequence"/>
</dbReference>
<protein>
    <submittedName>
        <fullName evidence="1">Uncharacterized protein</fullName>
    </submittedName>
</protein>
<sequence>MKSLTISVKSEAVVRGLPSYASWMDLTELQGQLPLHLTNMKPFDQPYHLVLMRDGCFLEDSYQKHSYTKLLSKAIHENCITKISISSSVNNKRIWK</sequence>
<dbReference type="AlphaFoldDB" id="A0AAU9MKQ6"/>
<keyword evidence="2" id="KW-1185">Reference proteome</keyword>
<gene>
    <name evidence="1" type="ORF">LVIROSA_LOCUS9831</name>
</gene>
<comment type="caution">
    <text evidence="1">The sequence shown here is derived from an EMBL/GenBank/DDBJ whole genome shotgun (WGS) entry which is preliminary data.</text>
</comment>
<evidence type="ECO:0000313" key="1">
    <source>
        <dbReference type="EMBL" id="CAH1422505.1"/>
    </source>
</evidence>
<reference evidence="1 2" key="1">
    <citation type="submission" date="2022-01" db="EMBL/GenBank/DDBJ databases">
        <authorList>
            <person name="Xiong W."/>
            <person name="Schranz E."/>
        </authorList>
    </citation>
    <scope>NUCLEOTIDE SEQUENCE [LARGE SCALE GENOMIC DNA]</scope>
</reference>
<dbReference type="EMBL" id="CAKMRJ010001112">
    <property type="protein sequence ID" value="CAH1422505.1"/>
    <property type="molecule type" value="Genomic_DNA"/>
</dbReference>
<name>A0AAU9MKQ6_9ASTR</name>
<accession>A0AAU9MKQ6</accession>
<organism evidence="1 2">
    <name type="scientific">Lactuca virosa</name>
    <dbReference type="NCBI Taxonomy" id="75947"/>
    <lineage>
        <taxon>Eukaryota</taxon>
        <taxon>Viridiplantae</taxon>
        <taxon>Streptophyta</taxon>
        <taxon>Embryophyta</taxon>
        <taxon>Tracheophyta</taxon>
        <taxon>Spermatophyta</taxon>
        <taxon>Magnoliopsida</taxon>
        <taxon>eudicotyledons</taxon>
        <taxon>Gunneridae</taxon>
        <taxon>Pentapetalae</taxon>
        <taxon>asterids</taxon>
        <taxon>campanulids</taxon>
        <taxon>Asterales</taxon>
        <taxon>Asteraceae</taxon>
        <taxon>Cichorioideae</taxon>
        <taxon>Cichorieae</taxon>
        <taxon>Lactucinae</taxon>
        <taxon>Lactuca</taxon>
    </lineage>
</organism>
<evidence type="ECO:0000313" key="2">
    <source>
        <dbReference type="Proteomes" id="UP001157418"/>
    </source>
</evidence>
<proteinExistence type="predicted"/>